<feature type="signal peptide" evidence="3">
    <location>
        <begin position="1"/>
        <end position="19"/>
    </location>
</feature>
<feature type="region of interest" description="Disordered" evidence="2">
    <location>
        <begin position="261"/>
        <end position="343"/>
    </location>
</feature>
<dbReference type="EMBL" id="GBGP01000048">
    <property type="protein sequence ID" value="JAC85135.1"/>
    <property type="molecule type" value="mRNA"/>
</dbReference>
<accession>A0A069DMR6</accession>
<evidence type="ECO:0000313" key="4">
    <source>
        <dbReference type="EMBL" id="JAC85135.1"/>
    </source>
</evidence>
<dbReference type="AlphaFoldDB" id="A0A069DMR6"/>
<organism evidence="4">
    <name type="scientific">Clytia hemisphaerica</name>
    <dbReference type="NCBI Taxonomy" id="252671"/>
    <lineage>
        <taxon>Eukaryota</taxon>
        <taxon>Metazoa</taxon>
        <taxon>Cnidaria</taxon>
        <taxon>Hydrozoa</taxon>
        <taxon>Hydroidolina</taxon>
        <taxon>Leptothecata</taxon>
        <taxon>Obeliida</taxon>
        <taxon>Clytiidae</taxon>
        <taxon>Clytia</taxon>
    </lineage>
</organism>
<sequence length="479" mass="55056">MKLFISLILFTILLNFIECRIRLNAKEIEKNFDGIHQEIVEIKKNLQYYLKRINTLDGKSRNDTVIYNKLVQRLNHLRYELDRIKEIQQRELKEKLHWKAKAENNSRLIYDFKLGLQNKINQNQNLLTKRIERLEQQYLYGHRSILNLEEKIGRETIKNQRLSSELQMLKSSIRQVYNNMTASINKLRRKHDWMANRIFNKSVENTETMRHFQRYAEELQQQIFALQKRASTEEKEAPFRLKDMLMSLLYESEKSQKISTTVKTAEPSTASVTATTTQTTLPTTTTLRPTTLKPTTTTTTTTTTKKLPTTSTSRPSTVSTSRQSKTSSMKTSTTTTSTITTSSTTLLTTKIPKSLKQITDKPLMSTTNPTTSTTSSSNKEHTTIPKARNTTQETLTTEQPSTTVEGQQTTDSKKDPSTTVQTQHHISLTMSTLPEVGQDTDSIDIDQPLANGVFIDLMPDSFDAENEQRETLIWENDEN</sequence>
<feature type="region of interest" description="Disordered" evidence="2">
    <location>
        <begin position="361"/>
        <end position="424"/>
    </location>
</feature>
<protein>
    <submittedName>
        <fullName evidence="4">Putative cnidarian restricted secerted protein</fullName>
    </submittedName>
</protein>
<proteinExistence type="evidence at transcript level"/>
<keyword evidence="1" id="KW-0175">Coiled coil</keyword>
<name>A0A069DMR6_9CNID</name>
<feature type="compositionally biased region" description="Polar residues" evidence="2">
    <location>
        <begin position="388"/>
        <end position="410"/>
    </location>
</feature>
<evidence type="ECO:0000256" key="3">
    <source>
        <dbReference type="SAM" id="SignalP"/>
    </source>
</evidence>
<evidence type="ECO:0000256" key="2">
    <source>
        <dbReference type="SAM" id="MobiDB-lite"/>
    </source>
</evidence>
<reference evidence="4" key="1">
    <citation type="journal article" date="2014" name="PLoS Genet.">
        <title>Differential Responses to Wnt and PCP Disruption Predict Expression and Developmental Function of Conserved and Novel Genes in a Cnidarian.</title>
        <authorList>
            <person name="Lapebie P."/>
            <person name="Ruggiero A."/>
            <person name="Barreau C."/>
            <person name="Chevalier S."/>
            <person name="Chang P."/>
            <person name="Dru P."/>
            <person name="Houliston E."/>
            <person name="Momose T."/>
        </authorList>
    </citation>
    <scope>NUCLEOTIDE SEQUENCE</scope>
</reference>
<feature type="compositionally biased region" description="Low complexity" evidence="2">
    <location>
        <begin position="267"/>
        <end position="343"/>
    </location>
</feature>
<feature type="coiled-coil region" evidence="1">
    <location>
        <begin position="117"/>
        <end position="179"/>
    </location>
</feature>
<feature type="compositionally biased region" description="Low complexity" evidence="2">
    <location>
        <begin position="365"/>
        <end position="377"/>
    </location>
</feature>
<feature type="chain" id="PRO_5001660335" evidence="3">
    <location>
        <begin position="20"/>
        <end position="479"/>
    </location>
</feature>
<evidence type="ECO:0000256" key="1">
    <source>
        <dbReference type="SAM" id="Coils"/>
    </source>
</evidence>
<keyword evidence="3" id="KW-0732">Signal</keyword>